<keyword evidence="3" id="KW-1185">Reference proteome</keyword>
<dbReference type="PANTHER" id="PTHR30298">
    <property type="entry name" value="H REPEAT-ASSOCIATED PREDICTED TRANSPOSASE"/>
    <property type="match status" value="1"/>
</dbReference>
<evidence type="ECO:0000313" key="2">
    <source>
        <dbReference type="EMBL" id="MBD2777073.1"/>
    </source>
</evidence>
<comment type="caution">
    <text evidence="2">The sequence shown here is derived from an EMBL/GenBank/DDBJ whole genome shotgun (WGS) entry which is preliminary data.</text>
</comment>
<name>A0A8J6Y0U2_9CYAN</name>
<dbReference type="GO" id="GO:0004803">
    <property type="term" value="F:transposase activity"/>
    <property type="evidence" value="ECO:0007669"/>
    <property type="project" value="InterPro"/>
</dbReference>
<reference evidence="2" key="1">
    <citation type="submission" date="2020-09" db="EMBL/GenBank/DDBJ databases">
        <title>Iningainema tapete sp. nov. (Scytonemataceae, Cyanobacteria) from greenhouses in central Florida (USA) produces two types of nodularin with biosynthetic potential for microcystin-LR and anabaenopeptins.</title>
        <authorList>
            <person name="Berthold D.E."/>
            <person name="Lefler F.W."/>
            <person name="Huang I.-S."/>
            <person name="Abdulla H."/>
            <person name="Zimba P.V."/>
            <person name="Laughinghouse H.D. IV."/>
        </authorList>
    </citation>
    <scope>NUCLEOTIDE SEQUENCE</scope>
    <source>
        <strain evidence="2">BLCCT55</strain>
    </source>
</reference>
<dbReference type="InterPro" id="IPR047647">
    <property type="entry name" value="ISAs1_transpos"/>
</dbReference>
<dbReference type="GO" id="GO:0006313">
    <property type="term" value="P:DNA transposition"/>
    <property type="evidence" value="ECO:0007669"/>
    <property type="project" value="InterPro"/>
</dbReference>
<dbReference type="InterPro" id="IPR002559">
    <property type="entry name" value="Transposase_11"/>
</dbReference>
<dbReference type="AlphaFoldDB" id="A0A8J6Y0U2"/>
<organism evidence="2 3">
    <name type="scientific">Iningainema tapete BLCC-T55</name>
    <dbReference type="NCBI Taxonomy" id="2748662"/>
    <lineage>
        <taxon>Bacteria</taxon>
        <taxon>Bacillati</taxon>
        <taxon>Cyanobacteriota</taxon>
        <taxon>Cyanophyceae</taxon>
        <taxon>Nostocales</taxon>
        <taxon>Scytonemataceae</taxon>
        <taxon>Iningainema tapete</taxon>
    </lineage>
</organism>
<evidence type="ECO:0000259" key="1">
    <source>
        <dbReference type="Pfam" id="PF01609"/>
    </source>
</evidence>
<dbReference type="PANTHER" id="PTHR30298:SF0">
    <property type="entry name" value="PROTEIN YBFL-RELATED"/>
    <property type="match status" value="1"/>
</dbReference>
<dbReference type="InterPro" id="IPR051698">
    <property type="entry name" value="Transposase_11-like"/>
</dbReference>
<feature type="domain" description="Transposase IS4-like" evidence="1">
    <location>
        <begin position="4"/>
        <end position="95"/>
    </location>
</feature>
<dbReference type="GO" id="GO:0003677">
    <property type="term" value="F:DNA binding"/>
    <property type="evidence" value="ECO:0007669"/>
    <property type="project" value="InterPro"/>
</dbReference>
<gene>
    <name evidence="2" type="ORF">ICL16_34785</name>
</gene>
<dbReference type="Pfam" id="PF01609">
    <property type="entry name" value="DDE_Tnp_1"/>
    <property type="match status" value="1"/>
</dbReference>
<proteinExistence type="predicted"/>
<accession>A0A8J6Y0U2</accession>
<protein>
    <submittedName>
        <fullName evidence="2">ISAs1 family transposase</fullName>
    </submittedName>
</protein>
<dbReference type="Proteomes" id="UP000629098">
    <property type="component" value="Unassembled WGS sequence"/>
</dbReference>
<dbReference type="EMBL" id="JACXAE010000105">
    <property type="protein sequence ID" value="MBD2777073.1"/>
    <property type="molecule type" value="Genomic_DNA"/>
</dbReference>
<dbReference type="NCBIfam" id="NF033564">
    <property type="entry name" value="transpos_ISAs1"/>
    <property type="match status" value="1"/>
</dbReference>
<evidence type="ECO:0000313" key="3">
    <source>
        <dbReference type="Proteomes" id="UP000629098"/>
    </source>
</evidence>
<sequence>MKVDEKSNEITAIPKLLKVLCLQGCIVTIDAIGCQKEIVKQIVEQDGDYVISLKKNQKSLYERVDALFKSAINNRFEGFEYTEFRQDESGHGRHEIRQCVMLSNIKDLIDPENKWSKLTSVVMINSWRTENGKTTLLYSLFY</sequence>